<dbReference type="SUPFAM" id="SSF57829">
    <property type="entry name" value="Zn-binding ribosomal proteins"/>
    <property type="match status" value="1"/>
</dbReference>
<dbReference type="NCBIfam" id="TIGR01031">
    <property type="entry name" value="rpmF_bact"/>
    <property type="match status" value="1"/>
</dbReference>
<dbReference type="EMBL" id="PCWS01000079">
    <property type="protein sequence ID" value="PIR08362.1"/>
    <property type="molecule type" value="Genomic_DNA"/>
</dbReference>
<dbReference type="Proteomes" id="UP000230707">
    <property type="component" value="Unassembled WGS sequence"/>
</dbReference>
<sequence length="52" mass="6027">MTPLPKRRHSSRRQGKREKANLKVKLLNISICPKCSKPKLPHKACSYCGFYK</sequence>
<name>A0A2H0NHH9_9BACT</name>
<comment type="similarity">
    <text evidence="1">Belongs to the bacterial ribosomal protein bL32 family.</text>
</comment>
<dbReference type="GO" id="GO:0003735">
    <property type="term" value="F:structural constituent of ribosome"/>
    <property type="evidence" value="ECO:0007669"/>
    <property type="project" value="InterPro"/>
</dbReference>
<dbReference type="InterPro" id="IPR011332">
    <property type="entry name" value="Ribosomal_zn-bd"/>
</dbReference>
<evidence type="ECO:0000256" key="2">
    <source>
        <dbReference type="ARBA" id="ARBA00022980"/>
    </source>
</evidence>
<keyword evidence="3" id="KW-0687">Ribonucleoprotein</keyword>
<dbReference type="GO" id="GO:0015934">
    <property type="term" value="C:large ribosomal subunit"/>
    <property type="evidence" value="ECO:0007669"/>
    <property type="project" value="InterPro"/>
</dbReference>
<gene>
    <name evidence="6" type="ORF">COV53_03380</name>
</gene>
<evidence type="ECO:0000256" key="3">
    <source>
        <dbReference type="ARBA" id="ARBA00023274"/>
    </source>
</evidence>
<dbReference type="GO" id="GO:0006412">
    <property type="term" value="P:translation"/>
    <property type="evidence" value="ECO:0007669"/>
    <property type="project" value="InterPro"/>
</dbReference>
<dbReference type="AlphaFoldDB" id="A0A2H0NHH9"/>
<comment type="caution">
    <text evidence="6">The sequence shown here is derived from an EMBL/GenBank/DDBJ whole genome shotgun (WGS) entry which is preliminary data.</text>
</comment>
<protein>
    <recommendedName>
        <fullName evidence="4">Large ribosomal subunit protein bL32</fullName>
    </recommendedName>
</protein>
<accession>A0A2H0NHH9</accession>
<evidence type="ECO:0000313" key="6">
    <source>
        <dbReference type="EMBL" id="PIR08362.1"/>
    </source>
</evidence>
<dbReference type="Pfam" id="PF01783">
    <property type="entry name" value="Ribosomal_L32p"/>
    <property type="match status" value="1"/>
</dbReference>
<evidence type="ECO:0000256" key="5">
    <source>
        <dbReference type="SAM" id="MobiDB-lite"/>
    </source>
</evidence>
<evidence type="ECO:0000256" key="1">
    <source>
        <dbReference type="ARBA" id="ARBA00008560"/>
    </source>
</evidence>
<reference evidence="6 7" key="1">
    <citation type="submission" date="2017-09" db="EMBL/GenBank/DDBJ databases">
        <title>Depth-based differentiation of microbial function through sediment-hosted aquifers and enrichment of novel symbionts in the deep terrestrial subsurface.</title>
        <authorList>
            <person name="Probst A.J."/>
            <person name="Ladd B."/>
            <person name="Jarett J.K."/>
            <person name="Geller-Mcgrath D.E."/>
            <person name="Sieber C.M."/>
            <person name="Emerson J.B."/>
            <person name="Anantharaman K."/>
            <person name="Thomas B.C."/>
            <person name="Malmstrom R."/>
            <person name="Stieglmeier M."/>
            <person name="Klingl A."/>
            <person name="Woyke T."/>
            <person name="Ryan C.M."/>
            <person name="Banfield J.F."/>
        </authorList>
    </citation>
    <scope>NUCLEOTIDE SEQUENCE [LARGE SCALE GENOMIC DNA]</scope>
    <source>
        <strain evidence="6">CG11_big_fil_rev_8_21_14_0_20_37_11</strain>
    </source>
</reference>
<organism evidence="6 7">
    <name type="scientific">Candidatus Gottesmanbacteria bacterium CG11_big_fil_rev_8_21_14_0_20_37_11</name>
    <dbReference type="NCBI Taxonomy" id="1974575"/>
    <lineage>
        <taxon>Bacteria</taxon>
        <taxon>Candidatus Gottesmaniibacteriota</taxon>
    </lineage>
</organism>
<evidence type="ECO:0000313" key="7">
    <source>
        <dbReference type="Proteomes" id="UP000230707"/>
    </source>
</evidence>
<keyword evidence="2 6" id="KW-0689">Ribosomal protein</keyword>
<feature type="region of interest" description="Disordered" evidence="5">
    <location>
        <begin position="1"/>
        <end position="20"/>
    </location>
</feature>
<proteinExistence type="inferred from homology"/>
<dbReference type="InterPro" id="IPR002677">
    <property type="entry name" value="Ribosomal_bL32"/>
</dbReference>
<feature type="compositionally biased region" description="Basic residues" evidence="5">
    <location>
        <begin position="1"/>
        <end position="16"/>
    </location>
</feature>
<evidence type="ECO:0000256" key="4">
    <source>
        <dbReference type="ARBA" id="ARBA00035178"/>
    </source>
</evidence>